<dbReference type="EMBL" id="CAJGYM010000005">
    <property type="protein sequence ID" value="CAD6186927.1"/>
    <property type="molecule type" value="Genomic_DNA"/>
</dbReference>
<reference evidence="1" key="1">
    <citation type="submission" date="2020-10" db="EMBL/GenBank/DDBJ databases">
        <authorList>
            <person name="Kikuchi T."/>
        </authorList>
    </citation>
    <scope>NUCLEOTIDE SEQUENCE</scope>
    <source>
        <strain evidence="1">NKZ352</strain>
    </source>
</reference>
<dbReference type="Proteomes" id="UP000835052">
    <property type="component" value="Unassembled WGS sequence"/>
</dbReference>
<organism evidence="1 2">
    <name type="scientific">Caenorhabditis auriculariae</name>
    <dbReference type="NCBI Taxonomy" id="2777116"/>
    <lineage>
        <taxon>Eukaryota</taxon>
        <taxon>Metazoa</taxon>
        <taxon>Ecdysozoa</taxon>
        <taxon>Nematoda</taxon>
        <taxon>Chromadorea</taxon>
        <taxon>Rhabditida</taxon>
        <taxon>Rhabditina</taxon>
        <taxon>Rhabditomorpha</taxon>
        <taxon>Rhabditoidea</taxon>
        <taxon>Rhabditidae</taxon>
        <taxon>Peloderinae</taxon>
        <taxon>Caenorhabditis</taxon>
    </lineage>
</organism>
<evidence type="ECO:0000313" key="2">
    <source>
        <dbReference type="Proteomes" id="UP000835052"/>
    </source>
</evidence>
<sequence length="216" mass="25410">MGVSLIAERCLNSILYNDKKNKSFDELWRNMPHNIDYCSANAQISLQKFPVDGGFHYYYIRQMNETYKNGNCRIYLHMDEREKKQILPNLQKESKGCEIMNGFSTPRSYTSHEEETREIVDLLIVRSTDYRILMSHLDVLEFPSTVDVCQLNIVFSLPKAEEEQEFVEMIYALANGGKYLLYGATRDRQDLRMNVFLLNVHTPHCQQLFLRKFTID</sequence>
<comment type="caution">
    <text evidence="1">The sequence shown here is derived from an EMBL/GenBank/DDBJ whole genome shotgun (WGS) entry which is preliminary data.</text>
</comment>
<keyword evidence="2" id="KW-1185">Reference proteome</keyword>
<gene>
    <name evidence="1" type="ORF">CAUJ_LOCUS2846</name>
</gene>
<protein>
    <submittedName>
        <fullName evidence="1">Uncharacterized protein</fullName>
    </submittedName>
</protein>
<name>A0A8S1GTJ7_9PELO</name>
<proteinExistence type="predicted"/>
<dbReference type="PANTHER" id="PTHR22989:SF20">
    <property type="entry name" value="USP DOMAIN-CONTAINING PROTEIN"/>
    <property type="match status" value="1"/>
</dbReference>
<accession>A0A8S1GTJ7</accession>
<dbReference type="AlphaFoldDB" id="A0A8S1GTJ7"/>
<evidence type="ECO:0000313" key="1">
    <source>
        <dbReference type="EMBL" id="CAD6186927.1"/>
    </source>
</evidence>
<dbReference type="PANTHER" id="PTHR22989">
    <property type="entry name" value="UNCHARACTERIZED DUF13 C.ELEGANS"/>
    <property type="match status" value="1"/>
</dbReference>
<dbReference type="OrthoDB" id="5837084at2759"/>